<gene>
    <name evidence="1" type="ordered locus">W5S_0543</name>
</gene>
<name>A0A0H3HZ32_PECPM</name>
<dbReference type="Proteomes" id="UP000008044">
    <property type="component" value="Chromosome"/>
</dbReference>
<protein>
    <submittedName>
        <fullName evidence="1">Uncharacterized protein</fullName>
    </submittedName>
</protein>
<organism evidence="1 2">
    <name type="scientific">Pectobacterium parmentieri</name>
    <dbReference type="NCBI Taxonomy" id="1905730"/>
    <lineage>
        <taxon>Bacteria</taxon>
        <taxon>Pseudomonadati</taxon>
        <taxon>Pseudomonadota</taxon>
        <taxon>Gammaproteobacteria</taxon>
        <taxon>Enterobacterales</taxon>
        <taxon>Pectobacteriaceae</taxon>
        <taxon>Pectobacterium</taxon>
    </lineage>
</organism>
<dbReference type="PATRIC" id="fig|1166016.3.peg.546"/>
<proteinExistence type="predicted"/>
<reference evidence="1 2" key="1">
    <citation type="journal article" date="2012" name="J. Bacteriol.">
        <title>Genome sequence of Pectobacterium sp. strain SCC3193.</title>
        <authorList>
            <person name="Koskinen J.P."/>
            <person name="Laine P."/>
            <person name="Niemi O."/>
            <person name="Nykyri J."/>
            <person name="Harjunpaa H."/>
            <person name="Auvinen P."/>
            <person name="Paulin L."/>
            <person name="Pirhonen M."/>
            <person name="Palva T."/>
            <person name="Holm L."/>
        </authorList>
    </citation>
    <scope>NUCLEOTIDE SEQUENCE [LARGE SCALE GENOMIC DNA]</scope>
    <source>
        <strain evidence="1 2">SCC3193</strain>
    </source>
</reference>
<evidence type="ECO:0000313" key="1">
    <source>
        <dbReference type="EMBL" id="AFI88669.1"/>
    </source>
</evidence>
<dbReference type="EMBL" id="CP003415">
    <property type="protein sequence ID" value="AFI88669.1"/>
    <property type="molecule type" value="Genomic_DNA"/>
</dbReference>
<evidence type="ECO:0000313" key="2">
    <source>
        <dbReference type="Proteomes" id="UP000008044"/>
    </source>
</evidence>
<dbReference type="HOGENOM" id="CLU_3186946_0_0_6"/>
<dbReference type="KEGG" id="pec:W5S_0543"/>
<accession>A0A0H3HZ32</accession>
<sequence>MEIVRKENHMNIIDVFFYKLENFINPRCYRKDFPLIITKRMKEIFI</sequence>
<dbReference type="AlphaFoldDB" id="A0A0H3HZ32"/>